<evidence type="ECO:0000313" key="2">
    <source>
        <dbReference type="Proteomes" id="UP000887159"/>
    </source>
</evidence>
<accession>A0A8X6RGN4</accession>
<comment type="caution">
    <text evidence="1">The sequence shown here is derived from an EMBL/GenBank/DDBJ whole genome shotgun (WGS) entry which is preliminary data.</text>
</comment>
<dbReference type="Proteomes" id="UP000887159">
    <property type="component" value="Unassembled WGS sequence"/>
</dbReference>
<dbReference type="EMBL" id="BMAU01021142">
    <property type="protein sequence ID" value="GFX92212.1"/>
    <property type="molecule type" value="Genomic_DNA"/>
</dbReference>
<dbReference type="AlphaFoldDB" id="A0A8X6RGN4"/>
<name>A0A8X6RGN4_TRICX</name>
<organism evidence="1 2">
    <name type="scientific">Trichonephila clavipes</name>
    <name type="common">Golden silk orbweaver</name>
    <name type="synonym">Nephila clavipes</name>
    <dbReference type="NCBI Taxonomy" id="2585209"/>
    <lineage>
        <taxon>Eukaryota</taxon>
        <taxon>Metazoa</taxon>
        <taxon>Ecdysozoa</taxon>
        <taxon>Arthropoda</taxon>
        <taxon>Chelicerata</taxon>
        <taxon>Arachnida</taxon>
        <taxon>Araneae</taxon>
        <taxon>Araneomorphae</taxon>
        <taxon>Entelegynae</taxon>
        <taxon>Araneoidea</taxon>
        <taxon>Nephilidae</taxon>
        <taxon>Trichonephila</taxon>
    </lineage>
</organism>
<evidence type="ECO:0000313" key="1">
    <source>
        <dbReference type="EMBL" id="GFX92212.1"/>
    </source>
</evidence>
<reference evidence="1" key="1">
    <citation type="submission" date="2020-08" db="EMBL/GenBank/DDBJ databases">
        <title>Multicomponent nature underlies the extraordinary mechanical properties of spider dragline silk.</title>
        <authorList>
            <person name="Kono N."/>
            <person name="Nakamura H."/>
            <person name="Mori M."/>
            <person name="Yoshida Y."/>
            <person name="Ohtoshi R."/>
            <person name="Malay A.D."/>
            <person name="Moran D.A.P."/>
            <person name="Tomita M."/>
            <person name="Numata K."/>
            <person name="Arakawa K."/>
        </authorList>
    </citation>
    <scope>NUCLEOTIDE SEQUENCE</scope>
</reference>
<proteinExistence type="predicted"/>
<protein>
    <submittedName>
        <fullName evidence="1">Uncharacterized protein</fullName>
    </submittedName>
</protein>
<keyword evidence="2" id="KW-1185">Reference proteome</keyword>
<sequence>MCRSKRGDQRRAFLPSANNFMVTHPGQNIIDKNLGERLSIAYFRAATVGNAIRGFKKCGIKTHNHLVFSEHDLAASKTTDYDVVGDATENNSANPQTLVVENQHINPPEEPELMANVEYDAPRMPNWVFLFQTIA</sequence>
<gene>
    <name evidence="1" type="primary">NCL1_18128</name>
    <name evidence="1" type="ORF">TNCV_1741321</name>
</gene>